<feature type="region of interest" description="Disordered" evidence="9">
    <location>
        <begin position="1367"/>
        <end position="1401"/>
    </location>
</feature>
<evidence type="ECO:0000256" key="2">
    <source>
        <dbReference type="ARBA" id="ARBA00022679"/>
    </source>
</evidence>
<evidence type="ECO:0000313" key="11">
    <source>
        <dbReference type="EMBL" id="TFY52589.1"/>
    </source>
</evidence>
<dbReference type="Gene3D" id="3.30.70.270">
    <property type="match status" value="2"/>
</dbReference>
<dbReference type="CDD" id="cd01647">
    <property type="entry name" value="RT_LTR"/>
    <property type="match status" value="1"/>
</dbReference>
<feature type="compositionally biased region" description="Basic and acidic residues" evidence="9">
    <location>
        <begin position="431"/>
        <end position="445"/>
    </location>
</feature>
<dbReference type="GO" id="GO:0003964">
    <property type="term" value="F:RNA-directed DNA polymerase activity"/>
    <property type="evidence" value="ECO:0007669"/>
    <property type="project" value="UniProtKB-KW"/>
</dbReference>
<dbReference type="InterPro" id="IPR036397">
    <property type="entry name" value="RNaseH_sf"/>
</dbReference>
<organism evidence="11 12">
    <name type="scientific">Rhodofomes roseus</name>
    <dbReference type="NCBI Taxonomy" id="34475"/>
    <lineage>
        <taxon>Eukaryota</taxon>
        <taxon>Fungi</taxon>
        <taxon>Dikarya</taxon>
        <taxon>Basidiomycota</taxon>
        <taxon>Agaricomycotina</taxon>
        <taxon>Agaricomycetes</taxon>
        <taxon>Polyporales</taxon>
        <taxon>Rhodofomes</taxon>
    </lineage>
</organism>
<dbReference type="Gene3D" id="3.10.10.10">
    <property type="entry name" value="HIV Type 1 Reverse Transcriptase, subunit A, domain 1"/>
    <property type="match status" value="1"/>
</dbReference>
<dbReference type="InterPro" id="IPR012337">
    <property type="entry name" value="RNaseH-like_sf"/>
</dbReference>
<dbReference type="GO" id="GO:0005634">
    <property type="term" value="C:nucleus"/>
    <property type="evidence" value="ECO:0007669"/>
    <property type="project" value="UniProtKB-ARBA"/>
</dbReference>
<dbReference type="InterPro" id="IPR025165">
    <property type="entry name" value="DUF4100"/>
</dbReference>
<dbReference type="Proteomes" id="UP000298390">
    <property type="component" value="Unassembled WGS sequence"/>
</dbReference>
<dbReference type="InterPro" id="IPR021109">
    <property type="entry name" value="Peptidase_aspartic_dom_sf"/>
</dbReference>
<proteinExistence type="predicted"/>
<keyword evidence="4" id="KW-0540">Nuclease</keyword>
<dbReference type="InterPro" id="IPR041588">
    <property type="entry name" value="Integrase_H2C2"/>
</dbReference>
<keyword evidence="8" id="KW-0695">RNA-directed DNA polymerase</keyword>
<feature type="region of interest" description="Disordered" evidence="9">
    <location>
        <begin position="787"/>
        <end position="815"/>
    </location>
</feature>
<dbReference type="CDD" id="cd00303">
    <property type="entry name" value="retropepsin_like"/>
    <property type="match status" value="1"/>
</dbReference>
<feature type="region of interest" description="Disordered" evidence="9">
    <location>
        <begin position="400"/>
        <end position="473"/>
    </location>
</feature>
<dbReference type="InterPro" id="IPR043502">
    <property type="entry name" value="DNA/RNA_pol_sf"/>
</dbReference>
<feature type="compositionally biased region" description="Polar residues" evidence="9">
    <location>
        <begin position="701"/>
        <end position="711"/>
    </location>
</feature>
<keyword evidence="6" id="KW-0378">Hydrolase</keyword>
<reference evidence="11 12" key="1">
    <citation type="submission" date="2019-01" db="EMBL/GenBank/DDBJ databases">
        <title>Genome sequencing of the rare red list fungi Fomitopsis rosea.</title>
        <authorList>
            <person name="Buettner E."/>
            <person name="Kellner H."/>
        </authorList>
    </citation>
    <scope>NUCLEOTIDE SEQUENCE [LARGE SCALE GENOMIC DNA]</scope>
    <source>
        <strain evidence="11 12">DSM 105464</strain>
    </source>
</reference>
<feature type="region of interest" description="Disordered" evidence="9">
    <location>
        <begin position="184"/>
        <end position="248"/>
    </location>
</feature>
<keyword evidence="7" id="KW-0694">RNA-binding</keyword>
<sequence>MPLPTSKYSPRFDGKRLKSFLNVFENLANAALLTDTEKCRMVLEYCTEEVSIMLSCMTEFAGSDWEKAKEQMLFCFGDGTIKEKGSADELRAYSKKYRKKRKIRNLEGYYKYLHGFLKCAGNQVELGGINLAEHDYLFFRGLNSRVRKAIVPKLEAEMGKTPTHKEPAPFKTCADEVRKYFTENNYRRDADSSSSESEESDSSEDSSDSDTDSSDSDSDDDKKKKRKKKSSKKKSKVKGKRAKGKNEVDDLVDRFDKLLAARLTPAPTTSTSQATTYAAQHGQPGRSCYMCAKEEGKDLDHRLGMGHCSFTKKWIADGTIVYSPQGRLTYADGSELPNGRGVPGGMSTLIQQKIDQIKGKARDAPPHMSCSAIEAISQAKTQDQSAAPPSALKKVRFDYKHSSNGEPEGGTTHKSPPPVQVRQPAEPTQFTKDKTKASENTRSEPPKVNTEQGWREREAQKKQARRTNPSDSVDIQDMVSADQVMEKTLNTMLTIPLKTLIAMSPEMQKRFATMTKTRREVHATVAEVSDGEDADDDIDNATEEISTVGAASVTIRDEEHLAEVIDSYSAALAIGRRRFMAMACGLVQGKFGTELVTYLIDSGSELNLIAQRVYEQAGVELDGDGSRWTLRGIHGAPVSLVGCCRDAPVEVNGARFDHHFFVHPGELGRHDGILGQPWLQWFSSRLEWRRGERAAAHSHSRTVGPSQRGQTGSLGGRSEGFLSGGASTEPTPLYAGQASLEIPQLGRSLSALIGDRKFLDSGNVHVLAQLNPPHTFDSLLRSVSFSSPDHPQPVRSPWTDRALGQQGASANAARRYKPVARKVRPVPTYMPNPSAQKLVPIEVPTPPPLSTNPAPRSQFTSTQRLTQERLDAILKTVPDGFLTEAELDLMVHVLDVNQQALAWTEEERGTFSSKYFPDYEIPVIEHVPWTRPPIKVPKALEDKVRAVVQDQIDAGNYEHSTASYRAASFPVLKKSGEPRMVINLEDLNAVTIRDSALPPRADDFAESFVGHQVYAILDLFSGYNGIRLHEGSRDLTTFHSVCGALRNATMPQGFTNAMQCFMRWILHVLGPMYPVLADAFVDDTGVKGPTSRYNDEPIEGNPNIRRFIYEFATTLNTLFHRFREAGVTASGAKLILATPKVQIVGSVVSAKGWEPEHGLVNKVLKWPYCESVSEVRGFLGTAGVGRRWIRNFSLIAKPLSALCRTTDAPFTFGDVERRAMDELKTMITRAPVLRKVNYPLAATITRAPRVSDHGLVVLAVDSSIHGAGWVLYQYHETDKHPAMLGSCTFNAIESRYSQPKAELYGVFRAIKESRHRVWGVHFRLDVDASYLKQMIHEPDLPNAPMTRWVTYIQLFDFELNHVPAAKHKAEDGLSRRPHADDDSSESDGEAELDRHIGSVKSRPGPSFNAFTLAMAEQHRSTTMKAQIGFDYEISTGGIAQVATVVTMGEFESHKANRIAEWVHLIGSAVMAGNARPHNANIVDFIYPRWYTYHQRLYPAIPQCRPNWDSSQNNPQTGREYWAPIEEPGNMSPFHPSLLRNEDDATYIGNEFMVRSHAREQEAEFLVGDEVVTLTYTEYRPMYIISELTTPDQLDAIQDHVDKANRRHGLHWQAGSTTWDARPEETRMRYAYMPPPTGMHDIRCASHEHKGADTSSTQLFEEIKRYISDGTLPERCVLDRNELKNLKRRAQGFIVHDGRLWKTSKRDVPRLVVLDEGRRRELIAEAHNDCGHRGRDPTYTKLADRYYWPSMYDEIAFFVRSCNSCQYRSRTRTITPLSITLAPSILRRWVFDTVYMPKGEHGEKYLLHGSDALGKWVEAWAVRKNNSRTWADFLWMIICRFGCLPIVGCDGGPEFKGAVRILLEEHGVAIILSTPYHPQGNGIAERDGQTLMRVLLRSSGDKPQRWPRHLGAALLAIRTTVSRATGFTPYFLLYGKHCLFPFDLTDRTWYRLAWDEVKTTEDLLAIRVQQIERRDKVLGEATEHLRQSRQRAIDDFMRKYARQIELGDYAPGTWVVVHETWLDAQHGNKGALRWAGPYIIHERYPSGSYCIRELDGTVLKEHVAASRLRLFFYRADHQTMSTVLALDPADDPRLEDVPHYMWRTSCGTLGLLKQNAAELPEGVWDVIDTQRWDMAGAYEMTNAVEMLALVDQYYTPWC</sequence>
<dbReference type="InterPro" id="IPR050951">
    <property type="entry name" value="Retrovirus_Pol_polyprotein"/>
</dbReference>
<feature type="compositionally biased region" description="Basic residues" evidence="9">
    <location>
        <begin position="223"/>
        <end position="243"/>
    </location>
</feature>
<feature type="compositionally biased region" description="Basic and acidic residues" evidence="9">
    <location>
        <begin position="1367"/>
        <end position="1381"/>
    </location>
</feature>
<dbReference type="InterPro" id="IPR043128">
    <property type="entry name" value="Rev_trsase/Diguanyl_cyclase"/>
</dbReference>
<gene>
    <name evidence="11" type="ORF">EVJ58_g9929</name>
</gene>
<dbReference type="Gene3D" id="2.40.70.10">
    <property type="entry name" value="Acid Proteases"/>
    <property type="match status" value="1"/>
</dbReference>
<dbReference type="SUPFAM" id="SSF53098">
    <property type="entry name" value="Ribonuclease H-like"/>
    <property type="match status" value="1"/>
</dbReference>
<accession>A0A4Y9XVN0</accession>
<dbReference type="Pfam" id="PF13352">
    <property type="entry name" value="DUF4100"/>
    <property type="match status" value="1"/>
</dbReference>
<evidence type="ECO:0000256" key="7">
    <source>
        <dbReference type="ARBA" id="ARBA00022884"/>
    </source>
</evidence>
<evidence type="ECO:0000256" key="3">
    <source>
        <dbReference type="ARBA" id="ARBA00022695"/>
    </source>
</evidence>
<dbReference type="PANTHER" id="PTHR37984:SF5">
    <property type="entry name" value="PROTEIN NYNRIN-LIKE"/>
    <property type="match status" value="1"/>
</dbReference>
<evidence type="ECO:0000256" key="8">
    <source>
        <dbReference type="ARBA" id="ARBA00022918"/>
    </source>
</evidence>
<dbReference type="InterPro" id="IPR041373">
    <property type="entry name" value="RT_RNaseH"/>
</dbReference>
<dbReference type="GO" id="GO:0015074">
    <property type="term" value="P:DNA integration"/>
    <property type="evidence" value="ECO:0007669"/>
    <property type="project" value="InterPro"/>
</dbReference>
<evidence type="ECO:0000256" key="5">
    <source>
        <dbReference type="ARBA" id="ARBA00022759"/>
    </source>
</evidence>
<evidence type="ECO:0000259" key="10">
    <source>
        <dbReference type="PROSITE" id="PS50994"/>
    </source>
</evidence>
<dbReference type="Pfam" id="PF17921">
    <property type="entry name" value="Integrase_H2C2"/>
    <property type="match status" value="1"/>
</dbReference>
<keyword evidence="5" id="KW-0255">Endonuclease</keyword>
<comment type="caution">
    <text evidence="11">The sequence shown here is derived from an EMBL/GenBank/DDBJ whole genome shotgun (WGS) entry which is preliminary data.</text>
</comment>
<dbReference type="PANTHER" id="PTHR37984">
    <property type="entry name" value="PROTEIN CBG26694"/>
    <property type="match status" value="1"/>
</dbReference>
<feature type="region of interest" description="Disordered" evidence="9">
    <location>
        <begin position="693"/>
        <end position="728"/>
    </location>
</feature>
<keyword evidence="3" id="KW-0548">Nucleotidyltransferase</keyword>
<feature type="domain" description="Integrase catalytic" evidence="10">
    <location>
        <begin position="1778"/>
        <end position="1936"/>
    </location>
</feature>
<dbReference type="Pfam" id="PF17917">
    <property type="entry name" value="RT_RNaseH"/>
    <property type="match status" value="1"/>
</dbReference>
<dbReference type="EC" id="2.7.7.49" evidence="1"/>
<feature type="compositionally biased region" description="Acidic residues" evidence="9">
    <location>
        <begin position="196"/>
        <end position="219"/>
    </location>
</feature>
<evidence type="ECO:0000256" key="6">
    <source>
        <dbReference type="ARBA" id="ARBA00022801"/>
    </source>
</evidence>
<dbReference type="GO" id="GO:0003723">
    <property type="term" value="F:RNA binding"/>
    <property type="evidence" value="ECO:0007669"/>
    <property type="project" value="UniProtKB-KW"/>
</dbReference>
<evidence type="ECO:0000256" key="9">
    <source>
        <dbReference type="SAM" id="MobiDB-lite"/>
    </source>
</evidence>
<dbReference type="STRING" id="34475.A0A4Y9XVN0"/>
<name>A0A4Y9XVN0_9APHY</name>
<protein>
    <recommendedName>
        <fullName evidence="1">RNA-directed DNA polymerase</fullName>
        <ecNumber evidence="1">2.7.7.49</ecNumber>
    </recommendedName>
</protein>
<dbReference type="Gene3D" id="3.30.420.10">
    <property type="entry name" value="Ribonuclease H-like superfamily/Ribonuclease H"/>
    <property type="match status" value="1"/>
</dbReference>
<dbReference type="GO" id="GO:0016787">
    <property type="term" value="F:hydrolase activity"/>
    <property type="evidence" value="ECO:0007669"/>
    <property type="project" value="UniProtKB-KW"/>
</dbReference>
<dbReference type="GO" id="GO:0004519">
    <property type="term" value="F:endonuclease activity"/>
    <property type="evidence" value="ECO:0007669"/>
    <property type="project" value="UniProtKB-KW"/>
</dbReference>
<dbReference type="FunFam" id="1.10.340.70:FF:000001">
    <property type="entry name" value="Retrovirus-related Pol polyprotein from transposon gypsy-like Protein"/>
    <property type="match status" value="1"/>
</dbReference>
<dbReference type="Pfam" id="PF00665">
    <property type="entry name" value="rve"/>
    <property type="match status" value="1"/>
</dbReference>
<evidence type="ECO:0000256" key="4">
    <source>
        <dbReference type="ARBA" id="ARBA00022722"/>
    </source>
</evidence>
<evidence type="ECO:0000313" key="12">
    <source>
        <dbReference type="Proteomes" id="UP000298390"/>
    </source>
</evidence>
<dbReference type="SUPFAM" id="SSF50630">
    <property type="entry name" value="Acid proteases"/>
    <property type="match status" value="1"/>
</dbReference>
<dbReference type="EMBL" id="SEKV01000951">
    <property type="protein sequence ID" value="TFY52589.1"/>
    <property type="molecule type" value="Genomic_DNA"/>
</dbReference>
<dbReference type="Gene3D" id="1.10.340.70">
    <property type="match status" value="1"/>
</dbReference>
<evidence type="ECO:0000256" key="1">
    <source>
        <dbReference type="ARBA" id="ARBA00012493"/>
    </source>
</evidence>
<dbReference type="SUPFAM" id="SSF56672">
    <property type="entry name" value="DNA/RNA polymerases"/>
    <property type="match status" value="1"/>
</dbReference>
<dbReference type="InterPro" id="IPR001584">
    <property type="entry name" value="Integrase_cat-core"/>
</dbReference>
<keyword evidence="2" id="KW-0808">Transferase</keyword>
<dbReference type="PROSITE" id="PS50994">
    <property type="entry name" value="INTEGRASE"/>
    <property type="match status" value="1"/>
</dbReference>